<dbReference type="Pfam" id="PF13180">
    <property type="entry name" value="PDZ_2"/>
    <property type="match status" value="1"/>
</dbReference>
<evidence type="ECO:0000256" key="3">
    <source>
        <dbReference type="ARBA" id="ARBA00022801"/>
    </source>
</evidence>
<comment type="similarity">
    <text evidence="1">Belongs to the peptidase S1C family.</text>
</comment>
<keyword evidence="6" id="KW-1185">Reference proteome</keyword>
<dbReference type="SUPFAM" id="SSF50156">
    <property type="entry name" value="PDZ domain-like"/>
    <property type="match status" value="1"/>
</dbReference>
<evidence type="ECO:0000259" key="4">
    <source>
        <dbReference type="Pfam" id="PF13180"/>
    </source>
</evidence>
<sequence length="387" mass="41168">MSLSNQSRLAPILKRPFVVGAGVVLLGLALGLRAPAQRALVTQADDVVRTEGVVASSDPRLTPEELANIRVYDTVNQSVVNIATSTVQYDFMGMPIEGSGSGSGAILDKEGHILTNQHVIDGADQVQITLASGAAFNARVIGSDKEYDMAVLKIEADPEVLNPVKLGRSDNLRVGQKAYVLGNPFGLEGTLTTGMISSLNRTVPSRRGGRAMTGMVQTDAAMNPGNSGGPLLNSSGEMVGMCVAIVSATGQNAGVGFAIPMNRIRRFLPELLEHGRVIRAYHGIVLLNETPRGLQIAKLAKGGPAENAGLRPFVEVIETGRQGPFIVQRTRLDRDHADLIVAIDTKPVANHEDFVTLMDSYRPGQRVIFTVVREGQRLDVPVVLGAA</sequence>
<dbReference type="Gene3D" id="2.30.42.10">
    <property type="match status" value="1"/>
</dbReference>
<proteinExistence type="inferred from homology"/>
<dbReference type="InterPro" id="IPR001478">
    <property type="entry name" value="PDZ"/>
</dbReference>
<dbReference type="Pfam" id="PF13365">
    <property type="entry name" value="Trypsin_2"/>
    <property type="match status" value="1"/>
</dbReference>
<organism evidence="5 6">
    <name type="scientific">Botrimarina hoheduenensis</name>
    <dbReference type="NCBI Taxonomy" id="2528000"/>
    <lineage>
        <taxon>Bacteria</taxon>
        <taxon>Pseudomonadati</taxon>
        <taxon>Planctomycetota</taxon>
        <taxon>Planctomycetia</taxon>
        <taxon>Pirellulales</taxon>
        <taxon>Lacipirellulaceae</taxon>
        <taxon>Botrimarina</taxon>
    </lineage>
</organism>
<evidence type="ECO:0000313" key="5">
    <source>
        <dbReference type="EMBL" id="TWT47678.1"/>
    </source>
</evidence>
<accession>A0A5C5W9X5</accession>
<comment type="caution">
    <text evidence="5">The sequence shown here is derived from an EMBL/GenBank/DDBJ whole genome shotgun (WGS) entry which is preliminary data.</text>
</comment>
<dbReference type="InterPro" id="IPR001940">
    <property type="entry name" value="Peptidase_S1C"/>
</dbReference>
<dbReference type="GO" id="GO:0006508">
    <property type="term" value="P:proteolysis"/>
    <property type="evidence" value="ECO:0007669"/>
    <property type="project" value="UniProtKB-KW"/>
</dbReference>
<dbReference type="Proteomes" id="UP000318995">
    <property type="component" value="Unassembled WGS sequence"/>
</dbReference>
<dbReference type="SUPFAM" id="SSF50494">
    <property type="entry name" value="Trypsin-like serine proteases"/>
    <property type="match status" value="1"/>
</dbReference>
<dbReference type="EMBL" id="SJPH01000002">
    <property type="protein sequence ID" value="TWT47678.1"/>
    <property type="molecule type" value="Genomic_DNA"/>
</dbReference>
<dbReference type="AlphaFoldDB" id="A0A5C5W9X5"/>
<evidence type="ECO:0000256" key="1">
    <source>
        <dbReference type="ARBA" id="ARBA00010541"/>
    </source>
</evidence>
<dbReference type="PANTHER" id="PTHR43343:SF3">
    <property type="entry name" value="PROTEASE DO-LIKE 8, CHLOROPLASTIC"/>
    <property type="match status" value="1"/>
</dbReference>
<dbReference type="InterPro" id="IPR043504">
    <property type="entry name" value="Peptidase_S1_PA_chymotrypsin"/>
</dbReference>
<dbReference type="PRINTS" id="PR00834">
    <property type="entry name" value="PROTEASES2C"/>
</dbReference>
<evidence type="ECO:0000256" key="2">
    <source>
        <dbReference type="ARBA" id="ARBA00022670"/>
    </source>
</evidence>
<keyword evidence="2 5" id="KW-0645">Protease</keyword>
<dbReference type="PANTHER" id="PTHR43343">
    <property type="entry name" value="PEPTIDASE S12"/>
    <property type="match status" value="1"/>
</dbReference>
<dbReference type="InterPro" id="IPR036034">
    <property type="entry name" value="PDZ_sf"/>
</dbReference>
<gene>
    <name evidence="5" type="primary">htrA_2</name>
    <name evidence="5" type="ORF">Pla111_12970</name>
</gene>
<keyword evidence="3" id="KW-0378">Hydrolase</keyword>
<name>A0A5C5W9X5_9BACT</name>
<dbReference type="GO" id="GO:0004252">
    <property type="term" value="F:serine-type endopeptidase activity"/>
    <property type="evidence" value="ECO:0007669"/>
    <property type="project" value="InterPro"/>
</dbReference>
<evidence type="ECO:0000313" key="6">
    <source>
        <dbReference type="Proteomes" id="UP000318995"/>
    </source>
</evidence>
<dbReference type="InterPro" id="IPR051201">
    <property type="entry name" value="Chloro_Bact_Ser_Proteases"/>
</dbReference>
<reference evidence="5 6" key="1">
    <citation type="submission" date="2019-02" db="EMBL/GenBank/DDBJ databases">
        <title>Deep-cultivation of Planctomycetes and their phenomic and genomic characterization uncovers novel biology.</title>
        <authorList>
            <person name="Wiegand S."/>
            <person name="Jogler M."/>
            <person name="Boedeker C."/>
            <person name="Pinto D."/>
            <person name="Vollmers J."/>
            <person name="Rivas-Marin E."/>
            <person name="Kohn T."/>
            <person name="Peeters S.H."/>
            <person name="Heuer A."/>
            <person name="Rast P."/>
            <person name="Oberbeckmann S."/>
            <person name="Bunk B."/>
            <person name="Jeske O."/>
            <person name="Meyerdierks A."/>
            <person name="Storesund J.E."/>
            <person name="Kallscheuer N."/>
            <person name="Luecker S."/>
            <person name="Lage O.M."/>
            <person name="Pohl T."/>
            <person name="Merkel B.J."/>
            <person name="Hornburger P."/>
            <person name="Mueller R.-W."/>
            <person name="Bruemmer F."/>
            <person name="Labrenz M."/>
            <person name="Spormann A.M."/>
            <person name="Op Den Camp H."/>
            <person name="Overmann J."/>
            <person name="Amann R."/>
            <person name="Jetten M.S.M."/>
            <person name="Mascher T."/>
            <person name="Medema M.H."/>
            <person name="Devos D.P."/>
            <person name="Kaster A.-K."/>
            <person name="Ovreas L."/>
            <person name="Rohde M."/>
            <person name="Galperin M.Y."/>
            <person name="Jogler C."/>
        </authorList>
    </citation>
    <scope>NUCLEOTIDE SEQUENCE [LARGE SCALE GENOMIC DNA]</scope>
    <source>
        <strain evidence="5 6">Pla111</strain>
    </source>
</reference>
<dbReference type="OrthoDB" id="248175at2"/>
<dbReference type="Gene3D" id="2.40.10.10">
    <property type="entry name" value="Trypsin-like serine proteases"/>
    <property type="match status" value="2"/>
</dbReference>
<protein>
    <submittedName>
        <fullName evidence="5">Putative serine protease HtrA</fullName>
    </submittedName>
</protein>
<dbReference type="InterPro" id="IPR009003">
    <property type="entry name" value="Peptidase_S1_PA"/>
</dbReference>
<feature type="domain" description="PDZ" evidence="4">
    <location>
        <begin position="290"/>
        <end position="382"/>
    </location>
</feature>